<feature type="compositionally biased region" description="Acidic residues" evidence="1">
    <location>
        <begin position="18"/>
        <end position="28"/>
    </location>
</feature>
<sequence>MEPDVIRMYSSSPPPMEDGAEEEDDEFGDFGGFSGVPTSASFTEFDTPATFNQTAALAATSPPELLNNGGVVGLSKLSSGPMGRGPVVKCSNSKSNGVVPGGCQYDCPSERTVNVEELKKLADHTRANNHSTSLDISGRSQTDNIDKPVDCNGGVPEVLTNGFATFEIEGSTSLQNSIHSKKKGTTTECADDCPPRSPEDDFADFSAFSNADVQGLSSKVTNRTSENLDNRNRDERLAEDACQQQRQQVHSNVEQGISSGDIVRDTHIITGSNDIAGSDSLTHPAEARDTGEGLSNGDGGFQRDTANSEQRNVEPDFAHKHSATEVVISEDSAPEEVCSEDSTQEVVCGEDSASKALYVDKPVAQNGVVLEQLEEESEEEKAGVSDHRLFPNIDDEDGNGEQADEKPGSGNETETETETSFGRPLSTDALEEYGDISMTGSVPTPPLQEETATPADHSQLLEDDDGEDFGDFGDFGDVGSFSGQGFAEFDQPELQLEEQPAPLTQELVDNDKDFGDFDAPNSHTGGGKAIENEDGGKFADFPGSDSFADFSSAPVGADPDADAGWNAFDEPEQGQEEGDSWAAFGEEPTTTAPLETGEDKWQESEPVAARTSSSHQISRRDSQSAALCSRLEKLFQEMFPDAPAPQVGVEVVPLKTLLEPPARLQQEEHEMKSGVPDNGAVGDVLWRQLLDIHEAFGLRHQWGGSHSNKTLLCSLGIDIRNILFTGQKKQPVIVPMYAASLGMLEPTKEPVKPISAAEMITSIAQQAPPVAPAEIISTSPPDTAQEALPPVQFDWSSSGLTNPLDGVDPELYELTTAKLEPSGSGSRVADAFARLMSTMEKTSTSTRLVYYCTSDQHLYQVGLLLHLRPPLPTRLVYYCTSDQHLYLPGWSITVPQTSTSTRKPRKEENLSEEALKVIAGLPDLSFMQAKVLMFPTTLTPWAAPLTLTTYLTDFPPSLLLITVCHSIAIS</sequence>
<reference evidence="3" key="2">
    <citation type="submission" date="2025-09" db="UniProtKB">
        <authorList>
            <consortium name="Ensembl"/>
        </authorList>
    </citation>
    <scope>IDENTIFICATION</scope>
</reference>
<feature type="region of interest" description="Disordered" evidence="1">
    <location>
        <begin position="273"/>
        <end position="347"/>
    </location>
</feature>
<feature type="compositionally biased region" description="Basic and acidic residues" evidence="1">
    <location>
        <begin position="311"/>
        <end position="323"/>
    </location>
</feature>
<dbReference type="GO" id="GO:0030276">
    <property type="term" value="F:clathrin binding"/>
    <property type="evidence" value="ECO:0007669"/>
    <property type="project" value="InterPro"/>
</dbReference>
<feature type="region of interest" description="Disordered" evidence="1">
    <location>
        <begin position="370"/>
        <end position="621"/>
    </location>
</feature>
<evidence type="ECO:0000313" key="3">
    <source>
        <dbReference type="Ensembl" id="ENSOTSP00005022280.2"/>
    </source>
</evidence>
<proteinExistence type="predicted"/>
<organism evidence="3 4">
    <name type="scientific">Oncorhynchus tshawytscha</name>
    <name type="common">Chinook salmon</name>
    <name type="synonym">Salmo tshawytscha</name>
    <dbReference type="NCBI Taxonomy" id="74940"/>
    <lineage>
        <taxon>Eukaryota</taxon>
        <taxon>Metazoa</taxon>
        <taxon>Chordata</taxon>
        <taxon>Craniata</taxon>
        <taxon>Vertebrata</taxon>
        <taxon>Euteleostomi</taxon>
        <taxon>Actinopterygii</taxon>
        <taxon>Neopterygii</taxon>
        <taxon>Teleostei</taxon>
        <taxon>Protacanthopterygii</taxon>
        <taxon>Salmoniformes</taxon>
        <taxon>Salmonidae</taxon>
        <taxon>Salmoninae</taxon>
        <taxon>Oncorhynchus</taxon>
    </lineage>
</organism>
<feature type="compositionally biased region" description="Acidic residues" evidence="1">
    <location>
        <begin position="569"/>
        <end position="579"/>
    </location>
</feature>
<gene>
    <name evidence="3" type="primary">aftpha</name>
</gene>
<keyword evidence="4" id="KW-1185">Reference proteome</keyword>
<feature type="region of interest" description="Disordered" evidence="1">
    <location>
        <begin position="219"/>
        <end position="244"/>
    </location>
</feature>
<dbReference type="Pfam" id="PF15045">
    <property type="entry name" value="Clathrin_bdg"/>
    <property type="match status" value="1"/>
</dbReference>
<dbReference type="GO" id="GO:0032588">
    <property type="term" value="C:trans-Golgi network membrane"/>
    <property type="evidence" value="ECO:0007669"/>
    <property type="project" value="InterPro"/>
</dbReference>
<dbReference type="InterPro" id="IPR029205">
    <property type="entry name" value="Clathrin-bd"/>
</dbReference>
<feature type="compositionally biased region" description="Basic and acidic residues" evidence="1">
    <location>
        <begin position="380"/>
        <end position="389"/>
    </location>
</feature>
<dbReference type="PANTHER" id="PTHR16156:SF10">
    <property type="entry name" value="AFTIPHILIN-RELATED"/>
    <property type="match status" value="1"/>
</dbReference>
<feature type="compositionally biased region" description="Low complexity" evidence="1">
    <location>
        <begin position="475"/>
        <end position="486"/>
    </location>
</feature>
<dbReference type="Proteomes" id="UP000694402">
    <property type="component" value="Unassembled WGS sequence"/>
</dbReference>
<accession>A0A8C8DEW7</accession>
<feature type="compositionally biased region" description="Low complexity" evidence="1">
    <location>
        <begin position="553"/>
        <end position="564"/>
    </location>
</feature>
<dbReference type="InterPro" id="IPR046359">
    <property type="entry name" value="Aftin-like"/>
</dbReference>
<feature type="compositionally biased region" description="Basic and acidic residues" evidence="1">
    <location>
        <begin position="226"/>
        <end position="239"/>
    </location>
</feature>
<reference evidence="3" key="1">
    <citation type="submission" date="2025-08" db="UniProtKB">
        <authorList>
            <consortium name="Ensembl"/>
        </authorList>
    </citation>
    <scope>IDENTIFICATION</scope>
</reference>
<dbReference type="GeneTree" id="ENSGT00940000154186"/>
<dbReference type="PANTHER" id="PTHR16156">
    <property type="entry name" value="AFTIPHILIN A-RELATED"/>
    <property type="match status" value="1"/>
</dbReference>
<feature type="region of interest" description="Disordered" evidence="1">
    <location>
        <begin position="1"/>
        <end position="41"/>
    </location>
</feature>
<evidence type="ECO:0000259" key="2">
    <source>
        <dbReference type="Pfam" id="PF15045"/>
    </source>
</evidence>
<evidence type="ECO:0000256" key="1">
    <source>
        <dbReference type="SAM" id="MobiDB-lite"/>
    </source>
</evidence>
<feature type="compositionally biased region" description="Acidic residues" evidence="1">
    <location>
        <begin position="461"/>
        <end position="471"/>
    </location>
</feature>
<dbReference type="Ensembl" id="ENSOTST00005024148.2">
    <property type="protein sequence ID" value="ENSOTSP00005022280.2"/>
    <property type="gene ID" value="ENSOTSG00005010660.2"/>
</dbReference>
<name>A0A8C8DEW7_ONCTS</name>
<feature type="domain" description="Aftiphilin clathrin-binding box" evidence="2">
    <location>
        <begin position="684"/>
        <end position="752"/>
    </location>
</feature>
<protein>
    <recommendedName>
        <fullName evidence="2">Aftiphilin clathrin-binding box domain-containing protein</fullName>
    </recommendedName>
</protein>
<dbReference type="GO" id="GO:0030121">
    <property type="term" value="C:AP-1 adaptor complex"/>
    <property type="evidence" value="ECO:0007669"/>
    <property type="project" value="TreeGrafter"/>
</dbReference>
<feature type="compositionally biased region" description="Acidic residues" evidence="1">
    <location>
        <begin position="332"/>
        <end position="343"/>
    </location>
</feature>
<evidence type="ECO:0000313" key="4">
    <source>
        <dbReference type="Proteomes" id="UP000694402"/>
    </source>
</evidence>
<dbReference type="AlphaFoldDB" id="A0A8C8DEW7"/>